<gene>
    <name evidence="3" type="ORF">GCM10009844_29860</name>
</gene>
<dbReference type="Pfam" id="PF07103">
    <property type="entry name" value="DUF1365"/>
    <property type="match status" value="1"/>
</dbReference>
<dbReference type="EMBL" id="BAAAQR010000009">
    <property type="protein sequence ID" value="GAA2149796.1"/>
    <property type="molecule type" value="Genomic_DNA"/>
</dbReference>
<protein>
    <recommendedName>
        <fullName evidence="2">Amine oxidase domain-containing protein</fullName>
    </recommendedName>
</protein>
<evidence type="ECO:0000259" key="2">
    <source>
        <dbReference type="Pfam" id="PF01593"/>
    </source>
</evidence>
<evidence type="ECO:0000313" key="4">
    <source>
        <dbReference type="Proteomes" id="UP001501771"/>
    </source>
</evidence>
<dbReference type="InterPro" id="IPR002937">
    <property type="entry name" value="Amino_oxidase"/>
</dbReference>
<dbReference type="RefSeq" id="WP_344153757.1">
    <property type="nucleotide sequence ID" value="NZ_BAAAQR010000009.1"/>
</dbReference>
<sequence length="705" mass="76898">MRTTPPRRVAVIGSGVAGLTAAHVAAGSVDGAGGAAAVTLYEADDRLGGHADTHLVDGPDGPLAIDTGFIVHNERTYPTLLRLFAELGVATQDSDMSMSIRDDESGLEWAGALGRRGIFPARDNLTRPAYLRMLTEIPRFHRRAKALLAGSGEDVTLREFLRAGGFTAYFTRHFMEPVVAAVWSCDPELALDYPARYLFAFLQHHGMLQVFGSPQWRTVTGGSRTYVERVAAGLDDIRTGTKVTSVLETPTGVEVTDGNGHVEAYDAVVVATHPGHALAMLAEPTPAQREVLGAMPYSPNTALLHTDTSLMPHARNAWASWNFLRPTEALGHVTVSYDLTRLQRLDAETRYLVTLGGEHLVDPATVIDRMEYEHPLYTPESVAAQRRLPTIGTDRVAFAGAYHGWGFHEDGARSGVEAAERLGLSWSSTSPGLDTPARSSRATRPASELPGTTATTIRPASELTGVYATTIRHTRRRPFRRTFEHRSHTWLVDLDDLPGHGPLLRPLLRPFLGSFEGRDHLGDPSRTIRENLDAFLADHGLEADRVLMAAQPRAFGYCFNPISVFWCFDAAGAQTATVVEVHNTYGDRHAYLVHPDEQGRATTPKAMYVSPFHGTDGTYELAVPVPGDRLHVAVSLRTDDGAVFSASLTGTRTPGGTSRRATRLQALRAAPAALRGSILIRSHGIWLWVRRLPVRPRPQHHQEGV</sequence>
<reference evidence="3 4" key="1">
    <citation type="journal article" date="2019" name="Int. J. Syst. Evol. Microbiol.">
        <title>The Global Catalogue of Microorganisms (GCM) 10K type strain sequencing project: providing services to taxonomists for standard genome sequencing and annotation.</title>
        <authorList>
            <consortium name="The Broad Institute Genomics Platform"/>
            <consortium name="The Broad Institute Genome Sequencing Center for Infectious Disease"/>
            <person name="Wu L."/>
            <person name="Ma J."/>
        </authorList>
    </citation>
    <scope>NUCLEOTIDE SEQUENCE [LARGE SCALE GENOMIC DNA]</scope>
    <source>
        <strain evidence="3 4">JCM 16022</strain>
    </source>
</reference>
<dbReference type="InterPro" id="IPR036188">
    <property type="entry name" value="FAD/NAD-bd_sf"/>
</dbReference>
<feature type="region of interest" description="Disordered" evidence="1">
    <location>
        <begin position="427"/>
        <end position="453"/>
    </location>
</feature>
<accession>A0ABN2ZXQ9</accession>
<dbReference type="InterPro" id="IPR050464">
    <property type="entry name" value="Zeta_carotene_desat/Oxidored"/>
</dbReference>
<dbReference type="PANTHER" id="PTHR42923:SF17">
    <property type="entry name" value="AMINE OXIDASE DOMAIN-CONTAINING PROTEIN"/>
    <property type="match status" value="1"/>
</dbReference>
<feature type="domain" description="Amine oxidase" evidence="2">
    <location>
        <begin position="17"/>
        <end position="422"/>
    </location>
</feature>
<comment type="caution">
    <text evidence="3">The sequence shown here is derived from an EMBL/GenBank/DDBJ whole genome shotgun (WGS) entry which is preliminary data.</text>
</comment>
<keyword evidence="4" id="KW-1185">Reference proteome</keyword>
<dbReference type="Gene3D" id="3.50.50.60">
    <property type="entry name" value="FAD/NAD(P)-binding domain"/>
    <property type="match status" value="1"/>
</dbReference>
<feature type="compositionally biased region" description="Polar residues" evidence="1">
    <location>
        <begin position="427"/>
        <end position="442"/>
    </location>
</feature>
<dbReference type="Pfam" id="PF01593">
    <property type="entry name" value="Amino_oxidase"/>
    <property type="match status" value="1"/>
</dbReference>
<evidence type="ECO:0000256" key="1">
    <source>
        <dbReference type="SAM" id="MobiDB-lite"/>
    </source>
</evidence>
<dbReference type="InterPro" id="IPR010775">
    <property type="entry name" value="DUF1365"/>
</dbReference>
<proteinExistence type="predicted"/>
<dbReference type="SUPFAM" id="SSF51905">
    <property type="entry name" value="FAD/NAD(P)-binding domain"/>
    <property type="match status" value="1"/>
</dbReference>
<organism evidence="3 4">
    <name type="scientific">Nocardioides koreensis</name>
    <dbReference type="NCBI Taxonomy" id="433651"/>
    <lineage>
        <taxon>Bacteria</taxon>
        <taxon>Bacillati</taxon>
        <taxon>Actinomycetota</taxon>
        <taxon>Actinomycetes</taxon>
        <taxon>Propionibacteriales</taxon>
        <taxon>Nocardioidaceae</taxon>
        <taxon>Nocardioides</taxon>
    </lineage>
</organism>
<dbReference type="PANTHER" id="PTHR42923">
    <property type="entry name" value="PROTOPORPHYRINOGEN OXIDASE"/>
    <property type="match status" value="1"/>
</dbReference>
<name>A0ABN2ZXQ9_9ACTN</name>
<dbReference type="Proteomes" id="UP001501771">
    <property type="component" value="Unassembled WGS sequence"/>
</dbReference>
<evidence type="ECO:0000313" key="3">
    <source>
        <dbReference type="EMBL" id="GAA2149796.1"/>
    </source>
</evidence>